<organism evidence="1 3">
    <name type="scientific">Citrobacter werkmanii</name>
    <dbReference type="NCBI Taxonomy" id="67827"/>
    <lineage>
        <taxon>Bacteria</taxon>
        <taxon>Pseudomonadati</taxon>
        <taxon>Pseudomonadota</taxon>
        <taxon>Gammaproteobacteria</taxon>
        <taxon>Enterobacterales</taxon>
        <taxon>Enterobacteriaceae</taxon>
        <taxon>Citrobacter</taxon>
        <taxon>Citrobacter freundii complex</taxon>
    </lineage>
</organism>
<evidence type="ECO:0000313" key="2">
    <source>
        <dbReference type="EMBL" id="CAC9267050.1"/>
    </source>
</evidence>
<proteinExistence type="predicted"/>
<comment type="caution">
    <text evidence="1">The sequence shown here is derived from an EMBL/GenBank/DDBJ whole genome shotgun (WGS) entry which is preliminary data.</text>
</comment>
<protein>
    <submittedName>
        <fullName evidence="1">Uncharacterized protein</fullName>
    </submittedName>
</protein>
<dbReference type="EMBL" id="CAHPQX010000026">
    <property type="protein sequence ID" value="CAB5591093.1"/>
    <property type="molecule type" value="Genomic_DNA"/>
</dbReference>
<dbReference type="InterPro" id="IPR035392">
    <property type="entry name" value="DUF5417"/>
</dbReference>
<keyword evidence="4" id="KW-1185">Reference proteome</keyword>
<reference evidence="1" key="1">
    <citation type="submission" date="2020-05" db="EMBL/GenBank/DDBJ databases">
        <authorList>
            <person name="Delgado-Blas J."/>
        </authorList>
    </citation>
    <scope>NUCLEOTIDE SEQUENCE</scope>
    <source>
        <strain evidence="1">BB1459</strain>
        <strain evidence="2">BB1480</strain>
    </source>
</reference>
<sequence length="459" mass="51595">MKLIRNATTAANPDLRGRKHHFTIENAPAATLEAMDDMLTAAGWSNDGCPCYDDGFGCGWWIDLSDVDQFKAAYKEAKAGVKEFMAKPVAPAEFEITIKGSVGVDNLFHPGDVVYCGSKLHMKAVVTTLPKIGDVIPATDLMGEYDARVKVREILNDCPPRPAHLQAARDAHHNELFSGFFNDRVKPTEARKHELEDMSDDQIYVAFAVTPVVSSDEIDAAHSEALTMDAQMMHDAWDNADEIGRLIELEYAYDEALKMDEEITFVREMESLTAEQAMAYAEQWAYCNADVATQELMIERDHIEALSLNDKVDTDLAILRNDIKGFRREHTGARLEEVIDYAIRHTFNRIVQVYGVEIHRDSFTDLARTPEQKAFSGGMKTGANTDITTPLRIICDYMQRFMRNNKDAKLSEAKQRLESKIVVFINDGYDEQHLRQALSSATSSHSREAFTRALRVGCL</sequence>
<gene>
    <name evidence="1" type="ORF">GHA_04554</name>
    <name evidence="2" type="ORF">TML_06050</name>
</gene>
<accession>A0A9N8CRW9</accession>
<dbReference type="RefSeq" id="WP_239177762.1">
    <property type="nucleotide sequence ID" value="NZ_CAHPQT010000019.1"/>
</dbReference>
<evidence type="ECO:0000313" key="3">
    <source>
        <dbReference type="Proteomes" id="UP000834503"/>
    </source>
</evidence>
<dbReference type="Proteomes" id="UP000837205">
    <property type="component" value="Unassembled WGS sequence"/>
</dbReference>
<evidence type="ECO:0000313" key="1">
    <source>
        <dbReference type="EMBL" id="CAB5591093.1"/>
    </source>
</evidence>
<dbReference type="Proteomes" id="UP000834503">
    <property type="component" value="Unassembled WGS sequence"/>
</dbReference>
<dbReference type="Pfam" id="PF17438">
    <property type="entry name" value="DUF5417"/>
    <property type="match status" value="1"/>
</dbReference>
<name>A0A9N8CRW9_9ENTR</name>
<dbReference type="AlphaFoldDB" id="A0A9N8CRW9"/>
<evidence type="ECO:0000313" key="4">
    <source>
        <dbReference type="Proteomes" id="UP000837205"/>
    </source>
</evidence>
<dbReference type="EMBL" id="CAIIUA010000005">
    <property type="protein sequence ID" value="CAC9267050.1"/>
    <property type="molecule type" value="Genomic_DNA"/>
</dbReference>